<dbReference type="Pfam" id="PF03952">
    <property type="entry name" value="Enolase_N"/>
    <property type="match status" value="1"/>
</dbReference>
<evidence type="ECO:0000259" key="1">
    <source>
        <dbReference type="Pfam" id="PF03952"/>
    </source>
</evidence>
<dbReference type="InterPro" id="IPR020811">
    <property type="entry name" value="Enolase_N"/>
</dbReference>
<comment type="caution">
    <text evidence="2">The sequence shown here is derived from an EMBL/GenBank/DDBJ whole genome shotgun (WGS) entry which is preliminary data.</text>
</comment>
<dbReference type="EMBL" id="JAUJRV010000008">
    <property type="protein sequence ID" value="MDN7796047.1"/>
    <property type="molecule type" value="Genomic_DNA"/>
</dbReference>
<accession>A0AAW7SYF0</accession>
<proteinExistence type="predicted"/>
<gene>
    <name evidence="2" type="ORF">QZM33_13990</name>
</gene>
<reference evidence="2" key="1">
    <citation type="submission" date="2023-07" db="EMBL/GenBank/DDBJ databases">
        <title>A collection of bacterial strains from the Burkholderia cepacia Research Laboratory and Repository.</title>
        <authorList>
            <person name="Lipuma J."/>
            <person name="Spilker T."/>
            <person name="Caverly L."/>
        </authorList>
    </citation>
    <scope>NUCLEOTIDE SEQUENCE</scope>
    <source>
        <strain evidence="2">AU44268</strain>
    </source>
</reference>
<dbReference type="Proteomes" id="UP001171620">
    <property type="component" value="Unassembled WGS sequence"/>
</dbReference>
<dbReference type="AlphaFoldDB" id="A0AAW7SYF0"/>
<evidence type="ECO:0000313" key="3">
    <source>
        <dbReference type="Proteomes" id="UP001171620"/>
    </source>
</evidence>
<dbReference type="RefSeq" id="WP_301788531.1">
    <property type="nucleotide sequence ID" value="NZ_JAUJRV010000008.1"/>
</dbReference>
<evidence type="ECO:0000313" key="2">
    <source>
        <dbReference type="EMBL" id="MDN7796047.1"/>
    </source>
</evidence>
<dbReference type="SUPFAM" id="SSF54826">
    <property type="entry name" value="Enolase N-terminal domain-like"/>
    <property type="match status" value="1"/>
</dbReference>
<sequence length="57" mass="6088">MSASSIQTIHAREILDSRGNPTIEVDVSLAGGATGRAAAYSGERDHAFRRIVIMDSE</sequence>
<protein>
    <recommendedName>
        <fullName evidence="1">Enolase N-terminal domain-containing protein</fullName>
    </recommendedName>
</protein>
<feature type="domain" description="Enolase N-terminal" evidence="1">
    <location>
        <begin position="6"/>
        <end position="48"/>
    </location>
</feature>
<dbReference type="InterPro" id="IPR029017">
    <property type="entry name" value="Enolase-like_N"/>
</dbReference>
<name>A0AAW7SYF0_BURVI</name>
<dbReference type="Gene3D" id="3.30.390.10">
    <property type="entry name" value="Enolase-like, N-terminal domain"/>
    <property type="match status" value="1"/>
</dbReference>
<organism evidence="2 3">
    <name type="scientific">Burkholderia vietnamiensis</name>
    <dbReference type="NCBI Taxonomy" id="60552"/>
    <lineage>
        <taxon>Bacteria</taxon>
        <taxon>Pseudomonadati</taxon>
        <taxon>Pseudomonadota</taxon>
        <taxon>Betaproteobacteria</taxon>
        <taxon>Burkholderiales</taxon>
        <taxon>Burkholderiaceae</taxon>
        <taxon>Burkholderia</taxon>
        <taxon>Burkholderia cepacia complex</taxon>
    </lineage>
</organism>